<dbReference type="AlphaFoldDB" id="A0ABD3H042"/>
<evidence type="ECO:0000313" key="2">
    <source>
        <dbReference type="Proteomes" id="UP001633002"/>
    </source>
</evidence>
<sequence>MMDRISRAFEYIFGNSLNDRKVLDGLILFRFGEIYEHNPGNILVLRIVQSASDYNLQVEDLLSDRRRLFQSFQCQNLGQLSIEESP</sequence>
<name>A0ABD3H042_9MARC</name>
<evidence type="ECO:0000313" key="1">
    <source>
        <dbReference type="EMBL" id="KAL3683411.1"/>
    </source>
</evidence>
<comment type="caution">
    <text evidence="1">The sequence shown here is derived from an EMBL/GenBank/DDBJ whole genome shotgun (WGS) entry which is preliminary data.</text>
</comment>
<gene>
    <name evidence="1" type="ORF">R1sor_001433</name>
</gene>
<dbReference type="EMBL" id="JBJQOH010000006">
    <property type="protein sequence ID" value="KAL3683411.1"/>
    <property type="molecule type" value="Genomic_DNA"/>
</dbReference>
<protein>
    <submittedName>
        <fullName evidence="1">Uncharacterized protein</fullName>
    </submittedName>
</protein>
<organism evidence="1 2">
    <name type="scientific">Riccia sorocarpa</name>
    <dbReference type="NCBI Taxonomy" id="122646"/>
    <lineage>
        <taxon>Eukaryota</taxon>
        <taxon>Viridiplantae</taxon>
        <taxon>Streptophyta</taxon>
        <taxon>Embryophyta</taxon>
        <taxon>Marchantiophyta</taxon>
        <taxon>Marchantiopsida</taxon>
        <taxon>Marchantiidae</taxon>
        <taxon>Marchantiales</taxon>
        <taxon>Ricciaceae</taxon>
        <taxon>Riccia</taxon>
    </lineage>
</organism>
<keyword evidence="2" id="KW-1185">Reference proteome</keyword>
<dbReference type="Proteomes" id="UP001633002">
    <property type="component" value="Unassembled WGS sequence"/>
</dbReference>
<accession>A0ABD3H042</accession>
<reference evidence="1 2" key="1">
    <citation type="submission" date="2024-09" db="EMBL/GenBank/DDBJ databases">
        <title>Chromosome-scale assembly of Riccia sorocarpa.</title>
        <authorList>
            <person name="Paukszto L."/>
        </authorList>
    </citation>
    <scope>NUCLEOTIDE SEQUENCE [LARGE SCALE GENOMIC DNA]</scope>
    <source>
        <strain evidence="1">LP-2024</strain>
        <tissue evidence="1">Aerial parts of the thallus</tissue>
    </source>
</reference>
<proteinExistence type="predicted"/>